<proteinExistence type="predicted"/>
<evidence type="ECO:0000313" key="3">
    <source>
        <dbReference type="Proteomes" id="UP000069705"/>
    </source>
</evidence>
<evidence type="ECO:0008006" key="4">
    <source>
        <dbReference type="Google" id="ProtNLM"/>
    </source>
</evidence>
<keyword evidence="1" id="KW-0732">Signal</keyword>
<comment type="caution">
    <text evidence="2">The sequence shown here is derived from an EMBL/GenBank/DDBJ whole genome shotgun (WGS) entry which is preliminary data.</text>
</comment>
<feature type="chain" id="PRO_5007090294" description="Secreted protein" evidence="1">
    <location>
        <begin position="32"/>
        <end position="168"/>
    </location>
</feature>
<dbReference type="Proteomes" id="UP000069705">
    <property type="component" value="Unassembled WGS sequence"/>
</dbReference>
<reference evidence="2 3" key="1">
    <citation type="journal article" date="2016" name="Genome Announc.">
        <title>Draft Genome Sequences of Five Rapidly Growing Mycobacterium Species, M. thermoresistibile, M. fortuitum subsp. acetamidolyticum, M. canariasense, M. brisbanense, and M. novocastrense.</title>
        <authorList>
            <person name="Katahira K."/>
            <person name="Ogura Y."/>
            <person name="Gotoh Y."/>
            <person name="Hayashi T."/>
        </authorList>
    </citation>
    <scope>NUCLEOTIDE SEQUENCE [LARGE SCALE GENOMIC DNA]</scope>
    <source>
        <strain evidence="2 3">JCM6368</strain>
    </source>
</reference>
<organism evidence="2 3">
    <name type="scientific">Mycolicibacterium fortuitum subsp. acetamidolyticum</name>
    <dbReference type="NCBI Taxonomy" id="144550"/>
    <lineage>
        <taxon>Bacteria</taxon>
        <taxon>Bacillati</taxon>
        <taxon>Actinomycetota</taxon>
        <taxon>Actinomycetes</taxon>
        <taxon>Mycobacteriales</taxon>
        <taxon>Mycobacteriaceae</taxon>
        <taxon>Mycolicibacterium</taxon>
    </lineage>
</organism>
<gene>
    <name evidence="2" type="ORF">RMCFA_0523</name>
</gene>
<dbReference type="RefSeq" id="WP_131808972.1">
    <property type="nucleotide sequence ID" value="NZ_BCSZ01000008.1"/>
</dbReference>
<protein>
    <recommendedName>
        <fullName evidence="4">Secreted protein</fullName>
    </recommendedName>
</protein>
<feature type="signal peptide" evidence="1">
    <location>
        <begin position="1"/>
        <end position="31"/>
    </location>
</feature>
<dbReference type="AlphaFoldDB" id="A0A100WLS8"/>
<accession>A0A100WLS8</accession>
<evidence type="ECO:0000256" key="1">
    <source>
        <dbReference type="SAM" id="SignalP"/>
    </source>
</evidence>
<reference evidence="3" key="2">
    <citation type="submission" date="2016-02" db="EMBL/GenBank/DDBJ databases">
        <title>Draft genome sequence of five rapidly growing Mycobacterium species.</title>
        <authorList>
            <person name="Katahira K."/>
            <person name="Gotou Y."/>
            <person name="Iida K."/>
            <person name="Ogura Y."/>
            <person name="Hayashi T."/>
        </authorList>
    </citation>
    <scope>NUCLEOTIDE SEQUENCE [LARGE SCALE GENOMIC DNA]</scope>
    <source>
        <strain evidence="3">JCM6368</strain>
    </source>
</reference>
<evidence type="ECO:0000313" key="2">
    <source>
        <dbReference type="EMBL" id="GAT00409.1"/>
    </source>
</evidence>
<name>A0A100WLS8_MYCFO</name>
<dbReference type="EMBL" id="BCSZ01000008">
    <property type="protein sequence ID" value="GAT00409.1"/>
    <property type="molecule type" value="Genomic_DNA"/>
</dbReference>
<sequence length="168" mass="17983">MNKLSKSARRFLVALALPVGLTCVSPTTASAAPPGFPDLNHFIEAPAADHFTRPGKMWNGYAFFRTPSGISCAIGDGNWCYGDLPGLAPDQKSMCTAITRGNPSEPFRFKTSDKPCVPASDNVLNPGEKLTFEAYGTTCVVGEGNLTACIDNWHNHGFVLQPSGSWAF</sequence>